<dbReference type="Proteomes" id="UP000218209">
    <property type="component" value="Unassembled WGS sequence"/>
</dbReference>
<protein>
    <submittedName>
        <fullName evidence="2">Uncharacterized protein</fullName>
    </submittedName>
</protein>
<proteinExistence type="predicted"/>
<evidence type="ECO:0000313" key="2">
    <source>
        <dbReference type="EMBL" id="OSX76484.1"/>
    </source>
</evidence>
<evidence type="ECO:0000313" key="3">
    <source>
        <dbReference type="Proteomes" id="UP000218209"/>
    </source>
</evidence>
<accession>A0A1X6P6L5</accession>
<organism evidence="2 3">
    <name type="scientific">Porphyra umbilicalis</name>
    <name type="common">Purple laver</name>
    <name type="synonym">Red alga</name>
    <dbReference type="NCBI Taxonomy" id="2786"/>
    <lineage>
        <taxon>Eukaryota</taxon>
        <taxon>Rhodophyta</taxon>
        <taxon>Bangiophyceae</taxon>
        <taxon>Bangiales</taxon>
        <taxon>Bangiaceae</taxon>
        <taxon>Porphyra</taxon>
    </lineage>
</organism>
<dbReference type="EMBL" id="KV918864">
    <property type="protein sequence ID" value="OSX76484.1"/>
    <property type="molecule type" value="Genomic_DNA"/>
</dbReference>
<feature type="compositionally biased region" description="Gly residues" evidence="1">
    <location>
        <begin position="249"/>
        <end position="271"/>
    </location>
</feature>
<gene>
    <name evidence="2" type="ORF">BU14_0188s0002</name>
</gene>
<sequence>MLGNVGREHPPLSTRATDASAHGGGDRSSAGMGTGGAAGARAAAEDNGLPSAHSAAAGGGDGEESDSPFSDTSDGEPLPSKIGENVILPEVRVGAVERWSKVVYERSARHARRGTTAQLHLANISTYLVHKSKWVKRRGFTSKSLSRLVDAAIKFVKKNHEVATQVTGLAARAPGNKVDVRINAQSGYWRCSIADIKSIIVIVERTMPLVGGVQRGSGAFEGAPPVDAPPDFADLVASGPVEVGDGSDDGGLGGGGGGGGGDGDSGTGGYRGDAVMGGAHSGDEEGPPAHQAPTQPVVPDARVTGSGGGAAVTTPGPLAGGASGRSVRAAQAENALFPGAAQLFSATTQSFNYSARRHAEDMKSRRIASLSELLQKHPDMPGVAEQLNKLLE</sequence>
<name>A0A1X6P6L5_PORUM</name>
<reference evidence="2 3" key="1">
    <citation type="submission" date="2017-03" db="EMBL/GenBank/DDBJ databases">
        <title>WGS assembly of Porphyra umbilicalis.</title>
        <authorList>
            <person name="Brawley S.H."/>
            <person name="Blouin N.A."/>
            <person name="Ficko-Blean E."/>
            <person name="Wheeler G.L."/>
            <person name="Lohr M."/>
            <person name="Goodson H.V."/>
            <person name="Jenkins J.W."/>
            <person name="Blaby-Haas C.E."/>
            <person name="Helliwell K.E."/>
            <person name="Chan C."/>
            <person name="Marriage T."/>
            <person name="Bhattacharya D."/>
            <person name="Klein A.S."/>
            <person name="Badis Y."/>
            <person name="Brodie J."/>
            <person name="Cao Y."/>
            <person name="Collen J."/>
            <person name="Dittami S.M."/>
            <person name="Gachon C.M."/>
            <person name="Green B.R."/>
            <person name="Karpowicz S."/>
            <person name="Kim J.W."/>
            <person name="Kudahl U."/>
            <person name="Lin S."/>
            <person name="Michel G."/>
            <person name="Mittag M."/>
            <person name="Olson B.J."/>
            <person name="Pangilinan J."/>
            <person name="Peng Y."/>
            <person name="Qiu H."/>
            <person name="Shu S."/>
            <person name="Singer J.T."/>
            <person name="Smith A.G."/>
            <person name="Sprecher B.N."/>
            <person name="Wagner V."/>
            <person name="Wang W."/>
            <person name="Wang Z.-Y."/>
            <person name="Yan J."/>
            <person name="Yarish C."/>
            <person name="Zoeuner-Riek S."/>
            <person name="Zhuang Y."/>
            <person name="Zou Y."/>
            <person name="Lindquist E.A."/>
            <person name="Grimwood J."/>
            <person name="Barry K."/>
            <person name="Rokhsar D.S."/>
            <person name="Schmutz J."/>
            <person name="Stiller J.W."/>
            <person name="Grossman A.R."/>
            <person name="Prochnik S.E."/>
        </authorList>
    </citation>
    <scope>NUCLEOTIDE SEQUENCE [LARGE SCALE GENOMIC DNA]</scope>
    <source>
        <strain evidence="2">4086291</strain>
    </source>
</reference>
<evidence type="ECO:0000256" key="1">
    <source>
        <dbReference type="SAM" id="MobiDB-lite"/>
    </source>
</evidence>
<keyword evidence="3" id="KW-1185">Reference proteome</keyword>
<dbReference type="AlphaFoldDB" id="A0A1X6P6L5"/>
<feature type="region of interest" description="Disordered" evidence="1">
    <location>
        <begin position="1"/>
        <end position="83"/>
    </location>
</feature>
<feature type="region of interest" description="Disordered" evidence="1">
    <location>
        <begin position="236"/>
        <end position="325"/>
    </location>
</feature>
<feature type="compositionally biased region" description="Basic and acidic residues" evidence="1">
    <location>
        <begin position="1"/>
        <end position="10"/>
    </location>
</feature>